<feature type="domain" description="ABC-2 type transporter transmembrane" evidence="6">
    <location>
        <begin position="22"/>
        <end position="209"/>
    </location>
</feature>
<keyword evidence="3 5" id="KW-1133">Transmembrane helix</keyword>
<evidence type="ECO:0000256" key="1">
    <source>
        <dbReference type="ARBA" id="ARBA00004141"/>
    </source>
</evidence>
<feature type="transmembrane region" description="Helical" evidence="5">
    <location>
        <begin position="623"/>
        <end position="645"/>
    </location>
</feature>
<dbReference type="NCBIfam" id="TIGR03062">
    <property type="entry name" value="pip_yhgE_Cterm"/>
    <property type="match status" value="1"/>
</dbReference>
<dbReference type="Pfam" id="PF12698">
    <property type="entry name" value="ABC2_membrane_3"/>
    <property type="match status" value="2"/>
</dbReference>
<dbReference type="Proteomes" id="UP000199652">
    <property type="component" value="Unassembled WGS sequence"/>
</dbReference>
<reference evidence="8" key="1">
    <citation type="submission" date="2016-10" db="EMBL/GenBank/DDBJ databases">
        <authorList>
            <person name="Varghese N."/>
            <person name="Submissions S."/>
        </authorList>
    </citation>
    <scope>NUCLEOTIDE SEQUENCE [LARGE SCALE GENOMIC DNA]</scope>
    <source>
        <strain evidence="8">VPI 5359</strain>
    </source>
</reference>
<name>A0A1H3GVS5_EUBBA</name>
<feature type="transmembrane region" description="Helical" evidence="5">
    <location>
        <begin position="523"/>
        <end position="542"/>
    </location>
</feature>
<dbReference type="PANTHER" id="PTHR43077:SF10">
    <property type="entry name" value="TRANSPORT PERMEASE PROTEIN"/>
    <property type="match status" value="1"/>
</dbReference>
<dbReference type="PANTHER" id="PTHR43077">
    <property type="entry name" value="TRANSPORT PERMEASE YVFS-RELATED"/>
    <property type="match status" value="1"/>
</dbReference>
<keyword evidence="2 5" id="KW-0812">Transmembrane</keyword>
<comment type="subcellular location">
    <subcellularLocation>
        <location evidence="1">Membrane</location>
        <topology evidence="1">Multi-pass membrane protein</topology>
    </subcellularLocation>
</comment>
<dbReference type="RefSeq" id="WP_090245781.1">
    <property type="nucleotide sequence ID" value="NZ_FNOU01000015.1"/>
</dbReference>
<dbReference type="STRING" id="1528.SAMN04488579_11518"/>
<organism evidence="7 8">
    <name type="scientific">Eubacterium barkeri</name>
    <name type="common">Clostridium barkeri</name>
    <dbReference type="NCBI Taxonomy" id="1528"/>
    <lineage>
        <taxon>Bacteria</taxon>
        <taxon>Bacillati</taxon>
        <taxon>Bacillota</taxon>
        <taxon>Clostridia</taxon>
        <taxon>Eubacteriales</taxon>
        <taxon>Eubacteriaceae</taxon>
        <taxon>Eubacterium</taxon>
    </lineage>
</organism>
<feature type="transmembrane region" description="Helical" evidence="5">
    <location>
        <begin position="563"/>
        <end position="584"/>
    </location>
</feature>
<dbReference type="EMBL" id="FNOU01000015">
    <property type="protein sequence ID" value="SDY06449.1"/>
    <property type="molecule type" value="Genomic_DNA"/>
</dbReference>
<evidence type="ECO:0000256" key="2">
    <source>
        <dbReference type="ARBA" id="ARBA00022692"/>
    </source>
</evidence>
<dbReference type="OrthoDB" id="9811483at2"/>
<dbReference type="GO" id="GO:0016020">
    <property type="term" value="C:membrane"/>
    <property type="evidence" value="ECO:0007669"/>
    <property type="project" value="UniProtKB-SubCell"/>
</dbReference>
<dbReference type="GO" id="GO:0140359">
    <property type="term" value="F:ABC-type transporter activity"/>
    <property type="evidence" value="ECO:0007669"/>
    <property type="project" value="InterPro"/>
</dbReference>
<evidence type="ECO:0000259" key="6">
    <source>
        <dbReference type="Pfam" id="PF12698"/>
    </source>
</evidence>
<evidence type="ECO:0000256" key="4">
    <source>
        <dbReference type="ARBA" id="ARBA00023136"/>
    </source>
</evidence>
<feature type="domain" description="ABC-2 type transporter transmembrane" evidence="6">
    <location>
        <begin position="466"/>
        <end position="696"/>
    </location>
</feature>
<dbReference type="InterPro" id="IPR051328">
    <property type="entry name" value="T7SS_ABC-Transporter"/>
</dbReference>
<accession>A0A1H3GVS5</accession>
<dbReference type="NCBIfam" id="TIGR03061">
    <property type="entry name" value="pip_yhgE_Nterm"/>
    <property type="match status" value="1"/>
</dbReference>
<dbReference type="InterPro" id="IPR017501">
    <property type="entry name" value="Phage_infect_YhgE_C"/>
</dbReference>
<keyword evidence="8" id="KW-1185">Reference proteome</keyword>
<evidence type="ECO:0000313" key="8">
    <source>
        <dbReference type="Proteomes" id="UP000199652"/>
    </source>
</evidence>
<feature type="transmembrane region" description="Helical" evidence="5">
    <location>
        <begin position="590"/>
        <end position="611"/>
    </location>
</feature>
<keyword evidence="4 5" id="KW-0472">Membrane</keyword>
<evidence type="ECO:0000256" key="5">
    <source>
        <dbReference type="SAM" id="Phobius"/>
    </source>
</evidence>
<evidence type="ECO:0000256" key="3">
    <source>
        <dbReference type="ARBA" id="ARBA00022989"/>
    </source>
</evidence>
<dbReference type="AlphaFoldDB" id="A0A1H3GVS5"/>
<feature type="transmembrane region" description="Helical" evidence="5">
    <location>
        <begin position="20"/>
        <end position="38"/>
    </location>
</feature>
<dbReference type="Gene3D" id="3.40.1710.10">
    <property type="entry name" value="abc type-2 transporter like domain"/>
    <property type="match status" value="1"/>
</dbReference>
<dbReference type="InterPro" id="IPR017500">
    <property type="entry name" value="Phage_infect_YhgE_N"/>
</dbReference>
<dbReference type="InterPro" id="IPR013525">
    <property type="entry name" value="ABC2_TM"/>
</dbReference>
<feature type="transmembrane region" description="Helical" evidence="5">
    <location>
        <begin position="681"/>
        <end position="703"/>
    </location>
</feature>
<evidence type="ECO:0000313" key="7">
    <source>
        <dbReference type="EMBL" id="SDY06449.1"/>
    </source>
</evidence>
<sequence length="720" mass="77381">MKNIIAIFKRDLRRLLASPVAMIIMVGLIIIPSLYAWFNIAANWDPYSNTGHIAIAVSNEDVGTTVAGATINAGEKVVGELKANDAMDWTFVDRDEALEGVRSGKFYAAVIIPKAFSKDMTSILSGSIEKPVLEYYLNEKTNAIANKMTDVGVDTVQTKVNQAFVETVTLVAGQLMNVSANAINQSDPIDTLVKNLEEVSTSISDFKVTIAAIKNASASARSMLGAAQNLLPSAQQLLADGQVLSSDSRSLIDSGRTLSARMNASMVSILEMLHQSSTATTKALRNLASQTGADSQTVATQLEALADNSGNIIEICNKTIGVLTSLENVMPSQKDTIESAIATLREIITDQQKLATNLNTAAGQIRQSGQISQETLNELADENAAVDTKLSELTTTYQTQIAPALDTAAGDVYNSLGDLSSFLSTASGSISGINDALGSMGSALDSGNLAMDNVIVILDRTQGKITDIVNNLKSVKSDSRWGQLMNIMRIDPETGASFIASPVNLKTTSFYPVANYGAAMTPFYTTLCLWVGGLVLVALIKTDVKHPEDFENLQPWQIFFGRYLIFLVAALLQGLVACLGDIFILRVEMVSPALFIVIGLWTSVVYSFFIYTLTAAFDEVGKAIAVLIMVIQVAGSGGTFPIQVLPGFFQALNPYMAFTYSIGAMREAVAGLYDHYFLHDMLALLGYVGVSLLIGLVLHKPLLRLNAFFKRKLEDTGLFG</sequence>
<protein>
    <submittedName>
        <fullName evidence="7">Putative membrane protein</fullName>
    </submittedName>
</protein>
<gene>
    <name evidence="7" type="ORF">SAMN04488579_11518</name>
</gene>
<proteinExistence type="predicted"/>